<keyword evidence="2" id="KW-1185">Reference proteome</keyword>
<dbReference type="Proteomes" id="UP001597560">
    <property type="component" value="Unassembled WGS sequence"/>
</dbReference>
<reference evidence="2" key="1">
    <citation type="journal article" date="2019" name="Int. J. Syst. Evol. Microbiol.">
        <title>The Global Catalogue of Microorganisms (GCM) 10K type strain sequencing project: providing services to taxonomists for standard genome sequencing and annotation.</title>
        <authorList>
            <consortium name="The Broad Institute Genomics Platform"/>
            <consortium name="The Broad Institute Genome Sequencing Center for Infectious Disease"/>
            <person name="Wu L."/>
            <person name="Ma J."/>
        </authorList>
    </citation>
    <scope>NUCLEOTIDE SEQUENCE [LARGE SCALE GENOMIC DNA]</scope>
    <source>
        <strain evidence="2">KCTC 23098</strain>
    </source>
</reference>
<organism evidence="1 2">
    <name type="scientific">Olivibacter jilunii</name>
    <dbReference type="NCBI Taxonomy" id="985016"/>
    <lineage>
        <taxon>Bacteria</taxon>
        <taxon>Pseudomonadati</taxon>
        <taxon>Bacteroidota</taxon>
        <taxon>Sphingobacteriia</taxon>
        <taxon>Sphingobacteriales</taxon>
        <taxon>Sphingobacteriaceae</taxon>
        <taxon>Olivibacter</taxon>
    </lineage>
</organism>
<dbReference type="EMBL" id="JBHUPA010000008">
    <property type="protein sequence ID" value="MFD2963716.1"/>
    <property type="molecule type" value="Genomic_DNA"/>
</dbReference>
<evidence type="ECO:0008006" key="3">
    <source>
        <dbReference type="Google" id="ProtNLM"/>
    </source>
</evidence>
<accession>A0ABW6B681</accession>
<protein>
    <recommendedName>
        <fullName evidence="3">DKNYY family protein</fullName>
    </recommendedName>
</protein>
<proteinExistence type="predicted"/>
<comment type="caution">
    <text evidence="1">The sequence shown here is derived from an EMBL/GenBank/DDBJ whole genome shotgun (WGS) entry which is preliminary data.</text>
</comment>
<dbReference type="RefSeq" id="WP_130854959.1">
    <property type="nucleotide sequence ID" value="NZ_JBHUPA010000008.1"/>
</dbReference>
<sequence length="94" mass="11456">MSRITFHDNKYSKTFNVIDGPEYFFFARDRNKVYYFNHYFNEADVKSFYFDRAHPLNVISSYEHVYIVADKHNHWEFRPPGQFKKINVDGDHKP</sequence>
<name>A0ABW6B681_9SPHI</name>
<gene>
    <name evidence="1" type="ORF">ACFS6J_18060</name>
</gene>
<evidence type="ECO:0000313" key="1">
    <source>
        <dbReference type="EMBL" id="MFD2963716.1"/>
    </source>
</evidence>
<evidence type="ECO:0000313" key="2">
    <source>
        <dbReference type="Proteomes" id="UP001597560"/>
    </source>
</evidence>